<dbReference type="AlphaFoldDB" id="A0A9W8MYF5"/>
<protein>
    <recommendedName>
        <fullName evidence="2">NACHT domain-containing protein</fullName>
    </recommendedName>
</protein>
<evidence type="ECO:0000256" key="1">
    <source>
        <dbReference type="ARBA" id="ARBA00022737"/>
    </source>
</evidence>
<dbReference type="PANTHER" id="PTHR10039">
    <property type="entry name" value="AMELOGENIN"/>
    <property type="match status" value="1"/>
</dbReference>
<keyword evidence="1" id="KW-0677">Repeat</keyword>
<name>A0A9W8MYF5_9AGAR</name>
<sequence length="774" mass="87821">MAHIFSNAQNTNIVQSTINIATHQISTYDKRSLKGLERLREYITPATFWDAKEPTYKPKCSPETRLEVMEEIMSWINGGSWNPSMLWLHGGAGAGKTTLGYTIAERCHEEHRLIAAIFLSRTMAGRSDGRKLIPTIAYQLALAIPSKQSNLESILDQDPAMLDRDMQRQMEGLLLGPLNTLYQVVTTHLWRFVGRSWPCLILIDGLDECTTEDGHSDFETQCEILRVMALMVQSLRIPIRILIASRPESHIMSTFNAFLKGTSVLCINLSNNRQADKDIRRFLVDQFAEIRRTRPHMVPSSWPEQEDIERLVQKSSRHFIYASVVMKFINDPHHRPDNRLQVILGLLPHDEDENPLSQLDALYHHILSSAYDIRATMQIIGLLIVLRVDGLSDAYTSPAMLEQMLSLQPGDVERHFRDVSSLFTVTGHEWPIEIMHASLPDFFMNRSRSGDFFVDVQQAEKNLGLGILRLILNLRPETWSYITLMENLLLPSFLACKKAGLGGKLVQAFLDVNIINVILSYCKAFLVASPWDEHSLEPSMIKFFGQLEDVDQNTAAEIHKSFQSGIAAVWRAIPTSFPLEWHAFRGFKEAKVGDPWAGCQILIFTLGDDGLKHAFLHAAFGWLPIDAACKPQGHLRVFYPSGNSRRLGLDPPLLIMDVAASVDETRAAAEFSRWTDQHTDPQIRFYEYVVFFLEGRIFYKRMPLSTLPVGDVAELFAFTRQRRLPECKPSWDDEDKPIEAEISLKPILKVIYASIQRGGCHQIIRTPVAIFATG</sequence>
<dbReference type="OrthoDB" id="4760524at2759"/>
<dbReference type="PANTHER" id="PTHR10039:SF14">
    <property type="entry name" value="NACHT DOMAIN-CONTAINING PROTEIN"/>
    <property type="match status" value="1"/>
</dbReference>
<gene>
    <name evidence="3" type="ORF">NLJ89_g3193</name>
</gene>
<dbReference type="SUPFAM" id="SSF52540">
    <property type="entry name" value="P-loop containing nucleoside triphosphate hydrolases"/>
    <property type="match status" value="1"/>
</dbReference>
<evidence type="ECO:0000259" key="2">
    <source>
        <dbReference type="PROSITE" id="PS50837"/>
    </source>
</evidence>
<reference evidence="3" key="1">
    <citation type="submission" date="2022-07" db="EMBL/GenBank/DDBJ databases">
        <title>Genome Sequence of Agrocybe chaxingu.</title>
        <authorList>
            <person name="Buettner E."/>
        </authorList>
    </citation>
    <scope>NUCLEOTIDE SEQUENCE</scope>
    <source>
        <strain evidence="3">MP-N11</strain>
    </source>
</reference>
<dbReference type="InterPro" id="IPR007111">
    <property type="entry name" value="NACHT_NTPase"/>
</dbReference>
<dbReference type="Gene3D" id="3.40.50.300">
    <property type="entry name" value="P-loop containing nucleotide triphosphate hydrolases"/>
    <property type="match status" value="1"/>
</dbReference>
<dbReference type="PROSITE" id="PS50837">
    <property type="entry name" value="NACHT"/>
    <property type="match status" value="1"/>
</dbReference>
<dbReference type="EMBL" id="JANKHO010000223">
    <property type="protein sequence ID" value="KAJ3513012.1"/>
    <property type="molecule type" value="Genomic_DNA"/>
</dbReference>
<dbReference type="InterPro" id="IPR056884">
    <property type="entry name" value="NPHP3-like_N"/>
</dbReference>
<evidence type="ECO:0000313" key="3">
    <source>
        <dbReference type="EMBL" id="KAJ3513012.1"/>
    </source>
</evidence>
<feature type="domain" description="NACHT" evidence="2">
    <location>
        <begin position="84"/>
        <end position="249"/>
    </location>
</feature>
<dbReference type="InterPro" id="IPR027417">
    <property type="entry name" value="P-loop_NTPase"/>
</dbReference>
<dbReference type="Proteomes" id="UP001148786">
    <property type="component" value="Unassembled WGS sequence"/>
</dbReference>
<comment type="caution">
    <text evidence="3">The sequence shown here is derived from an EMBL/GenBank/DDBJ whole genome shotgun (WGS) entry which is preliminary data.</text>
</comment>
<organism evidence="3 4">
    <name type="scientific">Agrocybe chaxingu</name>
    <dbReference type="NCBI Taxonomy" id="84603"/>
    <lineage>
        <taxon>Eukaryota</taxon>
        <taxon>Fungi</taxon>
        <taxon>Dikarya</taxon>
        <taxon>Basidiomycota</taxon>
        <taxon>Agaricomycotina</taxon>
        <taxon>Agaricomycetes</taxon>
        <taxon>Agaricomycetidae</taxon>
        <taxon>Agaricales</taxon>
        <taxon>Agaricineae</taxon>
        <taxon>Strophariaceae</taxon>
        <taxon>Agrocybe</taxon>
    </lineage>
</organism>
<accession>A0A9W8MYF5</accession>
<proteinExistence type="predicted"/>
<keyword evidence="4" id="KW-1185">Reference proteome</keyword>
<evidence type="ECO:0000313" key="4">
    <source>
        <dbReference type="Proteomes" id="UP001148786"/>
    </source>
</evidence>
<dbReference type="Pfam" id="PF24883">
    <property type="entry name" value="NPHP3_N"/>
    <property type="match status" value="1"/>
</dbReference>